<evidence type="ECO:0000313" key="1">
    <source>
        <dbReference type="EMBL" id="GAG49084.1"/>
    </source>
</evidence>
<sequence length="89" mass="10128">MAKKKVVKKTTITEETIITDEKTQIVCILDTSASMSSIIEEARGGFNKFLRDQKELPDEATITIIVFDNLYELIYDNIDIKKAKELTSQ</sequence>
<organism evidence="1">
    <name type="scientific">marine sediment metagenome</name>
    <dbReference type="NCBI Taxonomy" id="412755"/>
    <lineage>
        <taxon>unclassified sequences</taxon>
        <taxon>metagenomes</taxon>
        <taxon>ecological metagenomes</taxon>
    </lineage>
</organism>
<reference evidence="1" key="1">
    <citation type="journal article" date="2014" name="Front. Microbiol.">
        <title>High frequency of phylogenetically diverse reductive dehalogenase-homologous genes in deep subseafloor sedimentary metagenomes.</title>
        <authorList>
            <person name="Kawai M."/>
            <person name="Futagami T."/>
            <person name="Toyoda A."/>
            <person name="Takaki Y."/>
            <person name="Nishi S."/>
            <person name="Hori S."/>
            <person name="Arai W."/>
            <person name="Tsubouchi T."/>
            <person name="Morono Y."/>
            <person name="Uchiyama I."/>
            <person name="Ito T."/>
            <person name="Fujiyama A."/>
            <person name="Inagaki F."/>
            <person name="Takami H."/>
        </authorList>
    </citation>
    <scope>NUCLEOTIDE SEQUENCE</scope>
    <source>
        <strain evidence="1">Expedition CK06-06</strain>
    </source>
</reference>
<feature type="non-terminal residue" evidence="1">
    <location>
        <position position="89"/>
    </location>
</feature>
<name>X0Y014_9ZZZZ</name>
<proteinExistence type="predicted"/>
<dbReference type="AlphaFoldDB" id="X0Y014"/>
<evidence type="ECO:0008006" key="2">
    <source>
        <dbReference type="Google" id="ProtNLM"/>
    </source>
</evidence>
<dbReference type="EMBL" id="BARS01053143">
    <property type="protein sequence ID" value="GAG49084.1"/>
    <property type="molecule type" value="Genomic_DNA"/>
</dbReference>
<dbReference type="InterPro" id="IPR036465">
    <property type="entry name" value="vWFA_dom_sf"/>
</dbReference>
<comment type="caution">
    <text evidence="1">The sequence shown here is derived from an EMBL/GenBank/DDBJ whole genome shotgun (WGS) entry which is preliminary data.</text>
</comment>
<gene>
    <name evidence="1" type="ORF">S01H1_78911</name>
</gene>
<accession>X0Y014</accession>
<protein>
    <recommendedName>
        <fullName evidence="2">VWFA domain-containing protein</fullName>
    </recommendedName>
</protein>
<dbReference type="SUPFAM" id="SSF53300">
    <property type="entry name" value="vWA-like"/>
    <property type="match status" value="1"/>
</dbReference>